<protein>
    <submittedName>
        <fullName evidence="2">Uncharacterized protein</fullName>
    </submittedName>
</protein>
<keyword evidence="3" id="KW-1185">Reference proteome</keyword>
<evidence type="ECO:0000313" key="2">
    <source>
        <dbReference type="EMBL" id="ORY88061.1"/>
    </source>
</evidence>
<accession>A0A1Y2FVN6</accession>
<reference evidence="2 3" key="1">
    <citation type="submission" date="2016-07" db="EMBL/GenBank/DDBJ databases">
        <title>Pervasive Adenine N6-methylation of Active Genes in Fungi.</title>
        <authorList>
            <consortium name="DOE Joint Genome Institute"/>
            <person name="Mondo S.J."/>
            <person name="Dannebaum R.O."/>
            <person name="Kuo R.C."/>
            <person name="Labutti K."/>
            <person name="Haridas S."/>
            <person name="Kuo A."/>
            <person name="Salamov A."/>
            <person name="Ahrendt S.R."/>
            <person name="Lipzen A."/>
            <person name="Sullivan W."/>
            <person name="Andreopoulos W.B."/>
            <person name="Clum A."/>
            <person name="Lindquist E."/>
            <person name="Daum C."/>
            <person name="Ramamoorthy G.K."/>
            <person name="Gryganskyi A."/>
            <person name="Culley D."/>
            <person name="Magnuson J.K."/>
            <person name="James T.Y."/>
            <person name="O'Malley M.A."/>
            <person name="Stajich J.E."/>
            <person name="Spatafora J.W."/>
            <person name="Visel A."/>
            <person name="Grigoriev I.V."/>
        </authorList>
    </citation>
    <scope>NUCLEOTIDE SEQUENCE [LARGE SCALE GENOMIC DNA]</scope>
    <source>
        <strain evidence="2 3">62-1032</strain>
    </source>
</reference>
<organism evidence="2 3">
    <name type="scientific">Leucosporidium creatinivorum</name>
    <dbReference type="NCBI Taxonomy" id="106004"/>
    <lineage>
        <taxon>Eukaryota</taxon>
        <taxon>Fungi</taxon>
        <taxon>Dikarya</taxon>
        <taxon>Basidiomycota</taxon>
        <taxon>Pucciniomycotina</taxon>
        <taxon>Microbotryomycetes</taxon>
        <taxon>Leucosporidiales</taxon>
        <taxon>Leucosporidium</taxon>
    </lineage>
</organism>
<comment type="caution">
    <text evidence="2">The sequence shown here is derived from an EMBL/GenBank/DDBJ whole genome shotgun (WGS) entry which is preliminary data.</text>
</comment>
<name>A0A1Y2FVN6_9BASI</name>
<feature type="compositionally biased region" description="Low complexity" evidence="1">
    <location>
        <begin position="87"/>
        <end position="101"/>
    </location>
</feature>
<dbReference type="InParanoid" id="A0A1Y2FVN6"/>
<dbReference type="EMBL" id="MCGR01000012">
    <property type="protein sequence ID" value="ORY88061.1"/>
    <property type="molecule type" value="Genomic_DNA"/>
</dbReference>
<dbReference type="Proteomes" id="UP000193467">
    <property type="component" value="Unassembled WGS sequence"/>
</dbReference>
<proteinExistence type="predicted"/>
<gene>
    <name evidence="2" type="ORF">BCR35DRAFT_301974</name>
</gene>
<sequence length="115" mass="11772">MQISNLGAHSSTSKRTTSYQNLVVPKKLALQVPLATFGCSCSSSSSSRSGSLIVEPAACIASTSLAPLPTVPAVAAYPPPTPPLVLRDPLLDLPSPRTLPTASPTPRPAIEVGTP</sequence>
<feature type="region of interest" description="Disordered" evidence="1">
    <location>
        <begin position="87"/>
        <end position="115"/>
    </location>
</feature>
<evidence type="ECO:0000256" key="1">
    <source>
        <dbReference type="SAM" id="MobiDB-lite"/>
    </source>
</evidence>
<dbReference type="AlphaFoldDB" id="A0A1Y2FVN6"/>
<evidence type="ECO:0000313" key="3">
    <source>
        <dbReference type="Proteomes" id="UP000193467"/>
    </source>
</evidence>